<proteinExistence type="predicted"/>
<feature type="signal peptide" evidence="2">
    <location>
        <begin position="1"/>
        <end position="22"/>
    </location>
</feature>
<evidence type="ECO:0000256" key="2">
    <source>
        <dbReference type="SAM" id="SignalP"/>
    </source>
</evidence>
<evidence type="ECO:0000313" key="4">
    <source>
        <dbReference type="Proteomes" id="UP000249633"/>
    </source>
</evidence>
<evidence type="ECO:0000313" key="3">
    <source>
        <dbReference type="EMBL" id="PZP27563.1"/>
    </source>
</evidence>
<reference evidence="3 4" key="1">
    <citation type="submission" date="2017-08" db="EMBL/GenBank/DDBJ databases">
        <title>Infants hospitalized years apart are colonized by the same room-sourced microbial strains.</title>
        <authorList>
            <person name="Brooks B."/>
            <person name="Olm M.R."/>
            <person name="Firek B.A."/>
            <person name="Baker R."/>
            <person name="Thomas B.C."/>
            <person name="Morowitz M.J."/>
            <person name="Banfield J.F."/>
        </authorList>
    </citation>
    <scope>NUCLEOTIDE SEQUENCE [LARGE SCALE GENOMIC DNA]</scope>
    <source>
        <strain evidence="3">S2_012_000_R2_81</strain>
    </source>
</reference>
<feature type="chain" id="PRO_5016061394" description="Transmembrane protein" evidence="2">
    <location>
        <begin position="23"/>
        <end position="192"/>
    </location>
</feature>
<comment type="caution">
    <text evidence="3">The sequence shown here is derived from an EMBL/GenBank/DDBJ whole genome shotgun (WGS) entry which is preliminary data.</text>
</comment>
<keyword evidence="1" id="KW-0472">Membrane</keyword>
<name>A0A2W5DB39_9BURK</name>
<keyword evidence="1" id="KW-0812">Transmembrane</keyword>
<gene>
    <name evidence="3" type="ORF">DI603_21565</name>
</gene>
<feature type="transmembrane region" description="Helical" evidence="1">
    <location>
        <begin position="162"/>
        <end position="179"/>
    </location>
</feature>
<organism evidence="3 4">
    <name type="scientific">Roseateles depolymerans</name>
    <dbReference type="NCBI Taxonomy" id="76731"/>
    <lineage>
        <taxon>Bacteria</taxon>
        <taxon>Pseudomonadati</taxon>
        <taxon>Pseudomonadota</taxon>
        <taxon>Betaproteobacteria</taxon>
        <taxon>Burkholderiales</taxon>
        <taxon>Sphaerotilaceae</taxon>
        <taxon>Roseateles</taxon>
    </lineage>
</organism>
<evidence type="ECO:0000256" key="1">
    <source>
        <dbReference type="SAM" id="Phobius"/>
    </source>
</evidence>
<dbReference type="Proteomes" id="UP000249633">
    <property type="component" value="Unassembled WGS sequence"/>
</dbReference>
<accession>A0A2W5DB39</accession>
<evidence type="ECO:0008006" key="5">
    <source>
        <dbReference type="Google" id="ProtNLM"/>
    </source>
</evidence>
<protein>
    <recommendedName>
        <fullName evidence="5">Transmembrane protein</fullName>
    </recommendedName>
</protein>
<keyword evidence="1" id="KW-1133">Transmembrane helix</keyword>
<keyword evidence="2" id="KW-0732">Signal</keyword>
<dbReference type="AlphaFoldDB" id="A0A2W5DB39"/>
<dbReference type="EMBL" id="QFOD01000029">
    <property type="protein sequence ID" value="PZP27563.1"/>
    <property type="molecule type" value="Genomic_DNA"/>
</dbReference>
<sequence>MHSLRALAVAALTASLVPLAVASPGAHGPNGEHLDGLSTTVASAGSRPRLEAKTEQFELVATLGGGELSMLIDRFTTNEPVLDAQVEVESGGLKAKAPFHADLGDYAVADEAMLKLLSKPGEHALVITVIKGSESDLLDGTLKVSAAQSQATADAPSWSRRLAIGVAVLAIVLLTVGAWRRRGGAFSKGGQA</sequence>